<dbReference type="OrthoDB" id="9809851at2"/>
<comment type="subcellular location">
    <subcellularLocation>
        <location evidence="1">Cytoplasm</location>
    </subcellularLocation>
</comment>
<keyword evidence="10" id="KW-0067">ATP-binding</keyword>
<dbReference type="AlphaFoldDB" id="A0A109UHM2"/>
<evidence type="ECO:0000256" key="3">
    <source>
        <dbReference type="ARBA" id="ARBA00022723"/>
    </source>
</evidence>
<dbReference type="InterPro" id="IPR027417">
    <property type="entry name" value="P-loop_NTPase"/>
</dbReference>
<dbReference type="GO" id="GO:0003677">
    <property type="term" value="F:DNA binding"/>
    <property type="evidence" value="ECO:0007669"/>
    <property type="project" value="UniProtKB-KW"/>
</dbReference>
<keyword evidence="7" id="KW-0228">DNA excision</keyword>
<evidence type="ECO:0000256" key="12">
    <source>
        <dbReference type="ARBA" id="ARBA00023125"/>
    </source>
</evidence>
<dbReference type="InterPro" id="IPR003439">
    <property type="entry name" value="ABC_transporter-like_ATP-bd"/>
</dbReference>
<dbReference type="CDD" id="cd03270">
    <property type="entry name" value="ABC_UvrA_I"/>
    <property type="match status" value="1"/>
</dbReference>
<evidence type="ECO:0000256" key="7">
    <source>
        <dbReference type="ARBA" id="ARBA00022769"/>
    </source>
</evidence>
<dbReference type="PROSITE" id="PS50893">
    <property type="entry name" value="ABC_TRANSPORTER_2"/>
    <property type="match status" value="1"/>
</dbReference>
<dbReference type="GO" id="GO:0005737">
    <property type="term" value="C:cytoplasm"/>
    <property type="evidence" value="ECO:0007669"/>
    <property type="project" value="UniProtKB-SubCell"/>
</dbReference>
<evidence type="ECO:0000256" key="11">
    <source>
        <dbReference type="ARBA" id="ARBA00022881"/>
    </source>
</evidence>
<dbReference type="EMBL" id="CP013213">
    <property type="protein sequence ID" value="AMC94442.1"/>
    <property type="molecule type" value="Genomic_DNA"/>
</dbReference>
<keyword evidence="5" id="KW-0547">Nucleotide-binding</keyword>
<dbReference type="GO" id="GO:0004518">
    <property type="term" value="F:nuclease activity"/>
    <property type="evidence" value="ECO:0007669"/>
    <property type="project" value="UniProtKB-KW"/>
</dbReference>
<dbReference type="InterPro" id="IPR041552">
    <property type="entry name" value="UvrA_DNA-bd"/>
</dbReference>
<evidence type="ECO:0000256" key="4">
    <source>
        <dbReference type="ARBA" id="ARBA00022737"/>
    </source>
</evidence>
<accession>A0A109UHM2</accession>
<evidence type="ECO:0000313" key="18">
    <source>
        <dbReference type="EMBL" id="AMC94442.1"/>
    </source>
</evidence>
<dbReference type="PANTHER" id="PTHR43152">
    <property type="entry name" value="UVRABC SYSTEM PROTEIN A"/>
    <property type="match status" value="1"/>
</dbReference>
<organism evidence="18 19">
    <name type="scientific">Erysipelothrix larvae</name>
    <dbReference type="NCBI Taxonomy" id="1514105"/>
    <lineage>
        <taxon>Bacteria</taxon>
        <taxon>Bacillati</taxon>
        <taxon>Bacillota</taxon>
        <taxon>Erysipelotrichia</taxon>
        <taxon>Erysipelotrichales</taxon>
        <taxon>Erysipelotrichaceae</taxon>
        <taxon>Erysipelothrix</taxon>
    </lineage>
</organism>
<keyword evidence="8" id="KW-0863">Zinc-finger</keyword>
<feature type="domain" description="ABC transporter" evidence="17">
    <location>
        <begin position="454"/>
        <end position="744"/>
    </location>
</feature>
<evidence type="ECO:0000256" key="14">
    <source>
        <dbReference type="ARBA" id="ARBA00038000"/>
    </source>
</evidence>
<keyword evidence="6" id="KW-0227">DNA damage</keyword>
<dbReference type="SUPFAM" id="SSF52540">
    <property type="entry name" value="P-loop containing nucleoside triphosphate hydrolases"/>
    <property type="match status" value="2"/>
</dbReference>
<dbReference type="STRING" id="1514105.AOC36_10800"/>
<dbReference type="Proteomes" id="UP000063781">
    <property type="component" value="Chromosome"/>
</dbReference>
<keyword evidence="3" id="KW-0479">Metal-binding</keyword>
<evidence type="ECO:0000259" key="17">
    <source>
        <dbReference type="PROSITE" id="PS50893"/>
    </source>
</evidence>
<evidence type="ECO:0000256" key="10">
    <source>
        <dbReference type="ARBA" id="ARBA00022840"/>
    </source>
</evidence>
<dbReference type="Pfam" id="PF17755">
    <property type="entry name" value="UvrA_DNA-bind"/>
    <property type="match status" value="1"/>
</dbReference>
<dbReference type="InterPro" id="IPR017871">
    <property type="entry name" value="ABC_transporter-like_CS"/>
</dbReference>
<evidence type="ECO:0000256" key="6">
    <source>
        <dbReference type="ARBA" id="ARBA00022763"/>
    </source>
</evidence>
<dbReference type="PANTHER" id="PTHR43152:SF3">
    <property type="entry name" value="UVRABC SYSTEM PROTEIN A"/>
    <property type="match status" value="1"/>
</dbReference>
<dbReference type="GO" id="GO:0008270">
    <property type="term" value="F:zinc ion binding"/>
    <property type="evidence" value="ECO:0007669"/>
    <property type="project" value="UniProtKB-KW"/>
</dbReference>
<protein>
    <recommendedName>
        <fullName evidence="15">UvrABC system protein A</fullName>
    </recommendedName>
    <alternativeName>
        <fullName evidence="16">Excinuclease ABC subunit A</fullName>
    </alternativeName>
</protein>
<evidence type="ECO:0000256" key="13">
    <source>
        <dbReference type="ARBA" id="ARBA00023204"/>
    </source>
</evidence>
<evidence type="ECO:0000256" key="1">
    <source>
        <dbReference type="ARBA" id="ARBA00004496"/>
    </source>
</evidence>
<evidence type="ECO:0000256" key="16">
    <source>
        <dbReference type="ARBA" id="ARBA00042156"/>
    </source>
</evidence>
<comment type="similarity">
    <text evidence="14">Belongs to the ABC transporter superfamily. UvrA family.</text>
</comment>
<dbReference type="Gene3D" id="3.40.50.300">
    <property type="entry name" value="P-loop containing nucleotide triphosphate hydrolases"/>
    <property type="match status" value="2"/>
</dbReference>
<dbReference type="KEGG" id="erl:AOC36_10800"/>
<sequence length="751" mass="84266">MTQTLKLIGMTENNLKHLDLEIEKNKITVFTGVSGSGKSSIVFDTIANEATRQMNQTYSAFIQGFLPKFEKPHVDSIENLNPAIIIDQKRLGGNSRSTLGTITDINAHLRLLFSRIAIPSIGAGHVYSFNDPHGMCSECEGIGKIVRPRFEKLIDMTKSLNDGAILFPQFDTQSWYFQVYKSTGWFDMDLPLNQFPEDKLQLLLYGESQKVTIQGLFGDKPSKMEYQGVITRFKKSFIQRDLSEHSKKTQELLQAYTEYSSCDVCHGTRYNEKVLNSRIDGRNIFDVTDLELHDLKPFLETCMNYAEVKPIVQEALNRVNQLIAMNLGYLTLTRETSTLSGGESQRVKMMKHLSSSLNGLLYIFDEPSVGLHPRDVQNLNHMLRGLRDKGNTVLVVEHDRDVIKVADTIVDIGPHAGSHGGEICYHGDYNGFLSSNTLTGTFIKHLPEFKSTPRQYTSCFTLEHCTTNNLKNITVAIPKNVLTVVTGVAGSGKSSLIHQEFLNKYPESIVVDQKPLRASPRSNLMTYTSMFDKVRDLYAKENHVEKSLFSFNSKGKCPQCEGRGVIYTDLAFMEGVSTVCPECEGRRYDNAVLQYKYKGKDITEISNLTVEDALEFFVTPSIVKILKTLMDVGVHYLTLGQPLDTLSGGECQRIKLASELHRSGNIYILDEPTTGLHMSDIEQFMKIIDHLVDNGSTVIIIEHSVEVMRHADYLIDLGPQAGSEGGEIVYEGIPIHISTSTRSITKEYITD</sequence>
<reference evidence="18 19" key="1">
    <citation type="submission" date="2015-10" db="EMBL/GenBank/DDBJ databases">
        <title>Erysipelothrix larvae sp. LV19 isolated from the larval gut of the rhinoceros beetle, Trypoxylus dichotomus.</title>
        <authorList>
            <person name="Lim S."/>
            <person name="Kim B.-C."/>
        </authorList>
    </citation>
    <scope>NUCLEOTIDE SEQUENCE [LARGE SCALE GENOMIC DNA]</scope>
    <source>
        <strain evidence="18 19">LV19</strain>
    </source>
</reference>
<evidence type="ECO:0000313" key="19">
    <source>
        <dbReference type="Proteomes" id="UP000063781"/>
    </source>
</evidence>
<dbReference type="Gene3D" id="1.10.8.280">
    <property type="entry name" value="ABC transporter ATPase domain-like"/>
    <property type="match status" value="1"/>
</dbReference>
<dbReference type="PROSITE" id="PS00211">
    <property type="entry name" value="ABC_TRANSPORTER_1"/>
    <property type="match status" value="1"/>
</dbReference>
<dbReference type="Gene3D" id="1.20.1580.10">
    <property type="entry name" value="ABC transporter ATPase like domain"/>
    <property type="match status" value="2"/>
</dbReference>
<keyword evidence="19" id="KW-1185">Reference proteome</keyword>
<evidence type="ECO:0000256" key="2">
    <source>
        <dbReference type="ARBA" id="ARBA00022490"/>
    </source>
</evidence>
<keyword evidence="2" id="KW-0963">Cytoplasm</keyword>
<evidence type="ECO:0000256" key="15">
    <source>
        <dbReference type="ARBA" id="ARBA00039316"/>
    </source>
</evidence>
<evidence type="ECO:0000256" key="5">
    <source>
        <dbReference type="ARBA" id="ARBA00022741"/>
    </source>
</evidence>
<keyword evidence="13" id="KW-0234">DNA repair</keyword>
<dbReference type="GO" id="GO:0005524">
    <property type="term" value="F:ATP binding"/>
    <property type="evidence" value="ECO:0007669"/>
    <property type="project" value="UniProtKB-KW"/>
</dbReference>
<name>A0A109UHM2_9FIRM</name>
<dbReference type="Pfam" id="PF00005">
    <property type="entry name" value="ABC_tran"/>
    <property type="match status" value="1"/>
</dbReference>
<proteinExistence type="inferred from homology"/>
<gene>
    <name evidence="18" type="ORF">AOC36_10800</name>
</gene>
<evidence type="ECO:0000256" key="9">
    <source>
        <dbReference type="ARBA" id="ARBA00022833"/>
    </source>
</evidence>
<dbReference type="RefSeq" id="WP_067634180.1">
    <property type="nucleotide sequence ID" value="NZ_CP013213.1"/>
</dbReference>
<evidence type="ECO:0000256" key="8">
    <source>
        <dbReference type="ARBA" id="ARBA00022771"/>
    </source>
</evidence>
<keyword evidence="12" id="KW-0238">DNA-binding</keyword>
<keyword evidence="9" id="KW-0862">Zinc</keyword>
<dbReference type="GO" id="GO:0006281">
    <property type="term" value="P:DNA repair"/>
    <property type="evidence" value="ECO:0007669"/>
    <property type="project" value="UniProtKB-KW"/>
</dbReference>
<dbReference type="GO" id="GO:0016887">
    <property type="term" value="F:ATP hydrolysis activity"/>
    <property type="evidence" value="ECO:0007669"/>
    <property type="project" value="InterPro"/>
</dbReference>
<keyword evidence="4" id="KW-0677">Repeat</keyword>
<keyword evidence="11" id="KW-0267">Excision nuclease</keyword>